<dbReference type="AlphaFoldDB" id="X5MAF3"/>
<dbReference type="KEGG" id="pect:BN1012_Phect2590"/>
<dbReference type="OrthoDB" id="977800at2"/>
<evidence type="ECO:0000313" key="2">
    <source>
        <dbReference type="Proteomes" id="UP000032160"/>
    </source>
</evidence>
<protein>
    <submittedName>
        <fullName evidence="1">Uncharacterized protein</fullName>
    </submittedName>
</protein>
<dbReference type="RefSeq" id="WP_043948760.1">
    <property type="nucleotide sequence ID" value="NZ_HG966617.1"/>
</dbReference>
<dbReference type="STRING" id="1458461.BN1012_Phect2590"/>
<name>X5MAF3_9HYPH</name>
<proteinExistence type="predicted"/>
<dbReference type="HOGENOM" id="CLU_968707_0_0_5"/>
<keyword evidence="2" id="KW-1185">Reference proteome</keyword>
<dbReference type="EMBL" id="HG966617">
    <property type="protein sequence ID" value="CDO60803.1"/>
    <property type="molecule type" value="Genomic_DNA"/>
</dbReference>
<gene>
    <name evidence="1" type="ORF">BN1012_Phect2590</name>
</gene>
<evidence type="ECO:0000313" key="1">
    <source>
        <dbReference type="EMBL" id="CDO60803.1"/>
    </source>
</evidence>
<reference evidence="1 2" key="1">
    <citation type="journal article" date="2014" name="Front. Genet.">
        <title>Genome and metabolic network of "Candidatus Phaeomarinobacter ectocarpi" Ec32, a new candidate genus of Alphaproteobacteria frequently associated with brown algae.</title>
        <authorList>
            <person name="Dittami S.M."/>
            <person name="Barbeyron T."/>
            <person name="Boyen C."/>
            <person name="Cambefort J."/>
            <person name="Collet G."/>
            <person name="Delage L."/>
            <person name="Gobet A."/>
            <person name="Groisillier A."/>
            <person name="Leblanc C."/>
            <person name="Michel G."/>
            <person name="Scornet D."/>
            <person name="Siegel A."/>
            <person name="Tapia J.E."/>
            <person name="Tonon T."/>
        </authorList>
    </citation>
    <scope>NUCLEOTIDE SEQUENCE [LARGE SCALE GENOMIC DNA]</scope>
    <source>
        <strain evidence="1 2">Ec32</strain>
    </source>
</reference>
<dbReference type="Proteomes" id="UP000032160">
    <property type="component" value="Chromosome I"/>
</dbReference>
<sequence length="287" mass="32195">MSNRQGRFYATNHALAATFSGGDWSLTLPLDNLKTTRLASQPARSGSLDAADTQFDIDFGRVRKLSIVAALATNITSGAKYRLRLAQSDDFAAPEYDTGWVQAYPSLFVSTDLDWEDENWWTGQPLEDDIAAYNRNIFVQMEPAIQATHARFEFLDTSNPDLALDIGHLFASGGLQPEFNFNFGTPRGFRSRTLRDVTPSGRAVFDRRPLQRVARFDYDALSKGEAVLFQDAAARNDIEDPVLFVPDPDDEANLFREAFLARFERLPDRIPRASGNSIQLQFEEVIS</sequence>
<accession>X5MAF3</accession>
<organism evidence="1 2">
    <name type="scientific">Candidatus Phaeomarinibacter ectocarpi</name>
    <dbReference type="NCBI Taxonomy" id="1458461"/>
    <lineage>
        <taxon>Bacteria</taxon>
        <taxon>Pseudomonadati</taxon>
        <taxon>Pseudomonadota</taxon>
        <taxon>Alphaproteobacteria</taxon>
        <taxon>Hyphomicrobiales</taxon>
        <taxon>Parvibaculaceae</taxon>
        <taxon>Candidatus Phaeomarinibacter</taxon>
    </lineage>
</organism>